<feature type="transmembrane region" description="Helical" evidence="2">
    <location>
        <begin position="382"/>
        <end position="399"/>
    </location>
</feature>
<dbReference type="InterPro" id="IPR011621">
    <property type="entry name" value="Metal-dep_PHydrolase_7TM_intra"/>
</dbReference>
<dbReference type="RefSeq" id="WP_198306646.1">
    <property type="nucleotide sequence ID" value="NZ_CP022121.1"/>
</dbReference>
<feature type="region of interest" description="Disordered" evidence="1">
    <location>
        <begin position="712"/>
        <end position="736"/>
    </location>
</feature>
<feature type="domain" description="HD/PDEase" evidence="3">
    <location>
        <begin position="491"/>
        <end position="648"/>
    </location>
</feature>
<reference evidence="4 5" key="1">
    <citation type="submission" date="2022-08" db="EMBL/GenBank/DDBJ databases">
        <title>Proteogenomics of the novel Dehalobacterium formicoaceticum strain EZ94 highlights a key role of methyltransferases during anaerobic dichloromethane degradation.</title>
        <authorList>
            <person name="Wasmund K."/>
        </authorList>
    </citation>
    <scope>NUCLEOTIDE SEQUENCE [LARGE SCALE GENOMIC DNA]</scope>
    <source>
        <strain evidence="4 5">EZ94</strain>
    </source>
</reference>
<keyword evidence="5" id="KW-1185">Reference proteome</keyword>
<evidence type="ECO:0000313" key="5">
    <source>
        <dbReference type="Proteomes" id="UP001524944"/>
    </source>
</evidence>
<dbReference type="SMART" id="SM00471">
    <property type="entry name" value="HDc"/>
    <property type="match status" value="1"/>
</dbReference>
<feature type="transmembrane region" description="Helical" evidence="2">
    <location>
        <begin position="436"/>
        <end position="462"/>
    </location>
</feature>
<dbReference type="Gene3D" id="1.10.3210.10">
    <property type="entry name" value="Hypothetical protein af1432"/>
    <property type="match status" value="1"/>
</dbReference>
<protein>
    <submittedName>
        <fullName evidence="4">HDIG domain-containing protein</fullName>
    </submittedName>
</protein>
<feature type="transmembrane region" description="Helical" evidence="2">
    <location>
        <begin position="337"/>
        <end position="355"/>
    </location>
</feature>
<dbReference type="InterPro" id="IPR006674">
    <property type="entry name" value="HD_domain"/>
</dbReference>
<evidence type="ECO:0000259" key="3">
    <source>
        <dbReference type="SMART" id="SM00471"/>
    </source>
</evidence>
<dbReference type="InterPro" id="IPR006675">
    <property type="entry name" value="HDIG_dom"/>
</dbReference>
<dbReference type="Proteomes" id="UP001524944">
    <property type="component" value="Unassembled WGS sequence"/>
</dbReference>
<feature type="transmembrane region" description="Helical" evidence="2">
    <location>
        <begin position="307"/>
        <end position="331"/>
    </location>
</feature>
<dbReference type="EMBL" id="JANPWE010000001">
    <property type="protein sequence ID" value="MCR6544028.1"/>
    <property type="molecule type" value="Genomic_DNA"/>
</dbReference>
<evidence type="ECO:0000256" key="2">
    <source>
        <dbReference type="SAM" id="Phobius"/>
    </source>
</evidence>
<dbReference type="PANTHER" id="PTHR36442:SF1">
    <property type="entry name" value="CYCLIC-DI-AMP PHOSPHODIESTERASE PGPH"/>
    <property type="match status" value="1"/>
</dbReference>
<dbReference type="Pfam" id="PF07698">
    <property type="entry name" value="7TM-7TMR_HD"/>
    <property type="match status" value="1"/>
</dbReference>
<dbReference type="SUPFAM" id="SSF109604">
    <property type="entry name" value="HD-domain/PDEase-like"/>
    <property type="match status" value="1"/>
</dbReference>
<comment type="caution">
    <text evidence="4">The sequence shown here is derived from an EMBL/GenBank/DDBJ whole genome shotgun (WGS) entry which is preliminary data.</text>
</comment>
<dbReference type="CDD" id="cd00077">
    <property type="entry name" value="HDc"/>
    <property type="match status" value="1"/>
</dbReference>
<name>A0ABT1Y0E9_9FIRM</name>
<dbReference type="Pfam" id="PF01966">
    <property type="entry name" value="HD"/>
    <property type="match status" value="1"/>
</dbReference>
<feature type="compositionally biased region" description="Polar residues" evidence="1">
    <location>
        <begin position="716"/>
        <end position="729"/>
    </location>
</feature>
<dbReference type="PANTHER" id="PTHR36442">
    <property type="entry name" value="CYCLIC-DI-AMP PHOSPHODIESTERASE PGPH"/>
    <property type="match status" value="1"/>
</dbReference>
<feature type="transmembrane region" description="Helical" evidence="2">
    <location>
        <begin position="274"/>
        <end position="295"/>
    </location>
</feature>
<dbReference type="InterPro" id="IPR003607">
    <property type="entry name" value="HD/PDEase_dom"/>
</dbReference>
<evidence type="ECO:0000256" key="1">
    <source>
        <dbReference type="SAM" id="MobiDB-lite"/>
    </source>
</evidence>
<keyword evidence="2" id="KW-0812">Transmembrane</keyword>
<proteinExistence type="predicted"/>
<feature type="transmembrane region" description="Helical" evidence="2">
    <location>
        <begin position="27"/>
        <end position="46"/>
    </location>
</feature>
<keyword evidence="2" id="KW-0472">Membrane</keyword>
<gene>
    <name evidence="4" type="ORF">NVS47_00585</name>
</gene>
<organism evidence="4 5">
    <name type="scientific">Dehalobacterium formicoaceticum</name>
    <dbReference type="NCBI Taxonomy" id="51515"/>
    <lineage>
        <taxon>Bacteria</taxon>
        <taxon>Bacillati</taxon>
        <taxon>Bacillota</taxon>
        <taxon>Clostridia</taxon>
        <taxon>Eubacteriales</taxon>
        <taxon>Peptococcaceae</taxon>
        <taxon>Dehalobacterium</taxon>
    </lineage>
</organism>
<accession>A0ABT1Y0E9</accession>
<sequence length="736" mass="80748">MFKGQDLKGYAPPSVVKFFNNNTARRFLWWVIFFLLSFMILSMNFLPDQEVLEEGAIAPRDVFYGGGTVTFTSEIKTEEARKNAAQGIPQIYRDDPQALSRITAEIKELFKKFQSIQNDQTLGADGQKVQIETLLGETLTTEQFKILIQGNDAALQGLEAGIIGIIELAMAEEVKEEQLEAVEKEISAEVAALNINDAFKVLLTGIVHQAKLEPNRVYDPVATAKEVELKIAQVEPVQVTVRSGEKLVEKGTVVTAGQIEALQFLGLQREGTSALIFVGLFGFVVITYGLLMYYIRSYKPIIQKQDSNIILIGLLLNVTLIIAKIIGSIHISDRPEIAAQVFYAIPIAACSMLVAILMDVRTASLITVLLSLYLGVMTNGQMVYSTVVIIGGLVAIYRVAGLTQRSQLVRVSIDIGFVSALTVIVFGLIWSQSPTVIGIGAAMGILNGILASIFTIGTLPFLESAFGITTSVKLLELSSPSHPLMKRLMMEAPGTYNHSILVGNLGEAAADAIGADSLLVRVGSYYHDIGKIKRPYFFTENQPAAENPHDKITPTLSTLIIISHVKDGIELAKEHKFPRLILDIIEQHHGNSLVSYFYHKAKEGDKGEGILESDFRYQAHKPQNKEVAIIMLADSVQAAVQAMDKPSKGSIETKVREIVKSKLDDGQLSDCDLTFRDIEAIIQAFLVVLNGMFHSRIEYPDQIAKEMEKGKLKNGVNHQESTRQDQPSAGNGKAAL</sequence>
<dbReference type="Pfam" id="PF07697">
    <property type="entry name" value="7TMR-HDED"/>
    <property type="match status" value="1"/>
</dbReference>
<feature type="transmembrane region" description="Helical" evidence="2">
    <location>
        <begin position="411"/>
        <end position="430"/>
    </location>
</feature>
<evidence type="ECO:0000313" key="4">
    <source>
        <dbReference type="EMBL" id="MCR6544028.1"/>
    </source>
</evidence>
<dbReference type="InterPro" id="IPR011624">
    <property type="entry name" value="Metal-dep_PHydrolase_7TM_extra"/>
</dbReference>
<dbReference type="NCBIfam" id="TIGR00277">
    <property type="entry name" value="HDIG"/>
    <property type="match status" value="1"/>
</dbReference>
<keyword evidence="2" id="KW-1133">Transmembrane helix</keyword>
<dbReference type="InterPro" id="IPR052722">
    <property type="entry name" value="PgpH_phosphodiesterase"/>
</dbReference>